<evidence type="ECO:0000256" key="1">
    <source>
        <dbReference type="SAM" id="Coils"/>
    </source>
</evidence>
<protein>
    <submittedName>
        <fullName evidence="2">Uncharacterized protein</fullName>
    </submittedName>
</protein>
<accession>A0A1V0SBJ1</accession>
<evidence type="ECO:0000313" key="2">
    <source>
        <dbReference type="EMBL" id="ARF09085.1"/>
    </source>
</evidence>
<name>A0A1V0SBJ1_9VIRU</name>
<keyword evidence="1" id="KW-0175">Coiled coil</keyword>
<gene>
    <name evidence="2" type="ORF">Catovirus_2_34</name>
</gene>
<dbReference type="EMBL" id="KY684084">
    <property type="protein sequence ID" value="ARF09085.1"/>
    <property type="molecule type" value="Genomic_DNA"/>
</dbReference>
<sequence>MISFNANKIIDPSVVNPLVELEATSTDFVTENFFGNTDRRFNFYFLIQKLFDKYTLTVMTNELATFKSDIYLVFKGGNIIKAVIDKAENNVKDAVITVDDFKNTNELKMQYSLNDFNPTKRSDSDFSIYIDFPRIASMIRNDNERNLLFLKIIIACEKIAYNILDEIRTNYDPENGTVKITHYNSKSEMPITNLSDNLKNLGKLKDNYNQKFKDLIKKNIEYYEQFKSGKYDSSVSDFITHQKNVVVELLKILTSANIKLHNEQNFESDTLLNNVPMPRVAGFIINDKVNYDITGITNENSISLNKLTSFVGGKKYVSSNNNLTAKKKDLEMFFANEKGIPLIADDNSLFRIKKRNNNNVYSGFSIGNRDFDNDFLFKNFQYINNNNLVEYGISNVITKQSRNENLLYISSNRTLRFTKNDTDKTAFNLIRTKHNFRVFFELPYSIKMINGQNVDIKYFYLNIPGEFIDITVPTFADDALITYMKDFNKYITKRQMTLKQPNGQLFSQHIYTYSNYGLIHDIENIIFISTNNKPWTDNKYGKRLERFFRLYYAEIKGKIYIDDKIKEQLKSIMDALVFIKGKYENYKETKDKNYLGIIQQNLNVIYSEIKLIGEYIKKTTNTDSHLFNDMFNSVLGPIINYNDNESLDNIISYINDVIKYYSIFTNNINLPFRGNLEQIHLGGYYEKYLKYKQKYLELKNKF</sequence>
<proteinExistence type="predicted"/>
<reference evidence="2" key="1">
    <citation type="journal article" date="2017" name="Science">
        <title>Giant viruses with an expanded complement of translation system components.</title>
        <authorList>
            <person name="Schulz F."/>
            <person name="Yutin N."/>
            <person name="Ivanova N.N."/>
            <person name="Ortega D.R."/>
            <person name="Lee T.K."/>
            <person name="Vierheilig J."/>
            <person name="Daims H."/>
            <person name="Horn M."/>
            <person name="Wagner M."/>
            <person name="Jensen G.J."/>
            <person name="Kyrpides N.C."/>
            <person name="Koonin E.V."/>
            <person name="Woyke T."/>
        </authorList>
    </citation>
    <scope>NUCLEOTIDE SEQUENCE</scope>
    <source>
        <strain evidence="2">CTV1</strain>
    </source>
</reference>
<feature type="coiled-coil region" evidence="1">
    <location>
        <begin position="191"/>
        <end position="218"/>
    </location>
</feature>
<organism evidence="2">
    <name type="scientific">Catovirus CTV1</name>
    <dbReference type="NCBI Taxonomy" id="1977631"/>
    <lineage>
        <taxon>Viruses</taxon>
        <taxon>Varidnaviria</taxon>
        <taxon>Bamfordvirae</taxon>
        <taxon>Nucleocytoviricota</taxon>
        <taxon>Megaviricetes</taxon>
        <taxon>Imitervirales</taxon>
        <taxon>Mimiviridae</taxon>
        <taxon>Klosneuvirinae</taxon>
        <taxon>Catovirus</taxon>
    </lineage>
</organism>